<dbReference type="GO" id="GO:0000976">
    <property type="term" value="F:transcription cis-regulatory region binding"/>
    <property type="evidence" value="ECO:0007669"/>
    <property type="project" value="TreeGrafter"/>
</dbReference>
<dbReference type="PANTHER" id="PTHR30146:SF109">
    <property type="entry name" value="HTH-TYPE TRANSCRIPTIONAL REGULATOR GALS"/>
    <property type="match status" value="1"/>
</dbReference>
<name>A0A1J5RPP4_9ZZZZ</name>
<sequence>MSAHIPHARSLEQPIRPVTMRDIAARLGIHYTTVSLALKDSPRISATTRKLVWQIAESMGYQRNPLVEAFNHRRLAIQPRVRTEAVAYVVDSPLGPGDSGDVRCLLLEAVRAVAPTFGFSPEVFVTGNDLRPSRVDSILRFRNTTFIMLACLGETFNDLELDWRRLIGLRIGSFQSTAPLDIVAPDYYQAARLAVRHLRQQGYRRIGLALSASSDRRTGGFWRAGYAAETRPEFPHSAIDPLLLDLSSQATAAEFAVWVTHHALDAVITENTEIVETCRRHGVRCPDALGWVCLDGDRVGPHTTAIRTDWNLIGRTAVQLLDIRRQAIHTEPFGNLSNCLLPVTLVSRASSAPKPTGPHACDLAQTLT</sequence>
<evidence type="ECO:0000259" key="4">
    <source>
        <dbReference type="PROSITE" id="PS50932"/>
    </source>
</evidence>
<dbReference type="SUPFAM" id="SSF53822">
    <property type="entry name" value="Periplasmic binding protein-like I"/>
    <property type="match status" value="1"/>
</dbReference>
<keyword evidence="1" id="KW-0805">Transcription regulation</keyword>
<dbReference type="PANTHER" id="PTHR30146">
    <property type="entry name" value="LACI-RELATED TRANSCRIPTIONAL REPRESSOR"/>
    <property type="match status" value="1"/>
</dbReference>
<dbReference type="InterPro" id="IPR046335">
    <property type="entry name" value="LacI/GalR-like_sensor"/>
</dbReference>
<dbReference type="InterPro" id="IPR028082">
    <property type="entry name" value="Peripla_BP_I"/>
</dbReference>
<gene>
    <name evidence="5" type="primary">degA_8</name>
    <name evidence="5" type="ORF">GALL_280240</name>
</gene>
<evidence type="ECO:0000256" key="1">
    <source>
        <dbReference type="ARBA" id="ARBA00023015"/>
    </source>
</evidence>
<dbReference type="PROSITE" id="PS50932">
    <property type="entry name" value="HTH_LACI_2"/>
    <property type="match status" value="1"/>
</dbReference>
<dbReference type="Pfam" id="PF13377">
    <property type="entry name" value="Peripla_BP_3"/>
    <property type="match status" value="1"/>
</dbReference>
<proteinExistence type="predicted"/>
<protein>
    <submittedName>
        <fullName evidence="5">HTH-type transcriptional regulator DegA</fullName>
    </submittedName>
</protein>
<feature type="domain" description="HTH lacI-type" evidence="4">
    <location>
        <begin position="18"/>
        <end position="72"/>
    </location>
</feature>
<dbReference type="AlphaFoldDB" id="A0A1J5RPP4"/>
<dbReference type="SMART" id="SM00354">
    <property type="entry name" value="HTH_LACI"/>
    <property type="match status" value="1"/>
</dbReference>
<keyword evidence="2" id="KW-0238">DNA-binding</keyword>
<dbReference type="CDD" id="cd01392">
    <property type="entry name" value="HTH_LacI"/>
    <property type="match status" value="1"/>
</dbReference>
<accession>A0A1J5RPP4</accession>
<evidence type="ECO:0000313" key="5">
    <source>
        <dbReference type="EMBL" id="OIQ90069.1"/>
    </source>
</evidence>
<evidence type="ECO:0000256" key="2">
    <source>
        <dbReference type="ARBA" id="ARBA00023125"/>
    </source>
</evidence>
<dbReference type="EMBL" id="MLJW01000305">
    <property type="protein sequence ID" value="OIQ90069.1"/>
    <property type="molecule type" value="Genomic_DNA"/>
</dbReference>
<keyword evidence="3" id="KW-0804">Transcription</keyword>
<dbReference type="Gene3D" id="3.40.50.2300">
    <property type="match status" value="2"/>
</dbReference>
<comment type="caution">
    <text evidence="5">The sequence shown here is derived from an EMBL/GenBank/DDBJ whole genome shotgun (WGS) entry which is preliminary data.</text>
</comment>
<dbReference type="InterPro" id="IPR000843">
    <property type="entry name" value="HTH_LacI"/>
</dbReference>
<organism evidence="5">
    <name type="scientific">mine drainage metagenome</name>
    <dbReference type="NCBI Taxonomy" id="410659"/>
    <lineage>
        <taxon>unclassified sequences</taxon>
        <taxon>metagenomes</taxon>
        <taxon>ecological metagenomes</taxon>
    </lineage>
</organism>
<dbReference type="SUPFAM" id="SSF47413">
    <property type="entry name" value="lambda repressor-like DNA-binding domains"/>
    <property type="match status" value="1"/>
</dbReference>
<dbReference type="Pfam" id="PF00356">
    <property type="entry name" value="LacI"/>
    <property type="match status" value="1"/>
</dbReference>
<dbReference type="InterPro" id="IPR010982">
    <property type="entry name" value="Lambda_DNA-bd_dom_sf"/>
</dbReference>
<dbReference type="GO" id="GO:0003700">
    <property type="term" value="F:DNA-binding transcription factor activity"/>
    <property type="evidence" value="ECO:0007669"/>
    <property type="project" value="TreeGrafter"/>
</dbReference>
<reference evidence="5" key="1">
    <citation type="submission" date="2016-10" db="EMBL/GenBank/DDBJ databases">
        <title>Sequence of Gallionella enrichment culture.</title>
        <authorList>
            <person name="Poehlein A."/>
            <person name="Muehling M."/>
            <person name="Daniel R."/>
        </authorList>
    </citation>
    <scope>NUCLEOTIDE SEQUENCE</scope>
</reference>
<evidence type="ECO:0000256" key="3">
    <source>
        <dbReference type="ARBA" id="ARBA00023163"/>
    </source>
</evidence>
<dbReference type="Gene3D" id="1.10.260.40">
    <property type="entry name" value="lambda repressor-like DNA-binding domains"/>
    <property type="match status" value="1"/>
</dbReference>